<keyword evidence="3 7" id="KW-0808">Transferase</keyword>
<protein>
    <recommendedName>
        <fullName evidence="5">tRNA (cytidine/uridine-2'-O-)-methyltransferase TrmJ</fullName>
        <ecNumber evidence="5">2.1.1.200</ecNumber>
    </recommendedName>
    <alternativeName>
        <fullName evidence="5">tRNA (cytidine(32)/uridine(32)-2'-O)-methyltransferase</fullName>
    </alternativeName>
    <alternativeName>
        <fullName evidence="5">tRNA Cm32/Um32 methyltransferase</fullName>
    </alternativeName>
</protein>
<dbReference type="PANTHER" id="PTHR42786">
    <property type="entry name" value="TRNA/RRNA METHYLTRANSFERASE"/>
    <property type="match status" value="1"/>
</dbReference>
<evidence type="ECO:0000256" key="5">
    <source>
        <dbReference type="RuleBase" id="RU362024"/>
    </source>
</evidence>
<name>A0A1B9F713_9BACT</name>
<dbReference type="InterPro" id="IPR029026">
    <property type="entry name" value="tRNA_m1G_MTases_N"/>
</dbReference>
<comment type="similarity">
    <text evidence="1">Belongs to the class IV-like SAM-binding methyltransferase superfamily. RNA methyltransferase TrmH family.</text>
</comment>
<keyword evidence="5" id="KW-0963">Cytoplasm</keyword>
<dbReference type="STRING" id="1156395.DBT_1024"/>
<dbReference type="GO" id="GO:0160206">
    <property type="term" value="F:tRNA (cytidine(32)/uridine(32)-2'-O)-methyltransferase activity"/>
    <property type="evidence" value="ECO:0007669"/>
    <property type="project" value="UniProtKB-EC"/>
</dbReference>
<comment type="subcellular location">
    <subcellularLocation>
        <location evidence="5">Cytoplasm</location>
    </subcellularLocation>
</comment>
<feature type="domain" description="tRNA/rRNA methyltransferase SpoU type" evidence="6">
    <location>
        <begin position="8"/>
        <end position="157"/>
    </location>
</feature>
<dbReference type="GO" id="GO:0005829">
    <property type="term" value="C:cytosol"/>
    <property type="evidence" value="ECO:0007669"/>
    <property type="project" value="TreeGrafter"/>
</dbReference>
<evidence type="ECO:0000256" key="4">
    <source>
        <dbReference type="ARBA" id="ARBA00022691"/>
    </source>
</evidence>
<comment type="catalytic activity">
    <reaction evidence="5">
        <text>uridine(32) in tRNA + S-adenosyl-L-methionine = 2'-O-methyluridine(32) in tRNA + S-adenosyl-L-homocysteine + H(+)</text>
        <dbReference type="Rhea" id="RHEA:42936"/>
        <dbReference type="Rhea" id="RHEA-COMP:10107"/>
        <dbReference type="Rhea" id="RHEA-COMP:10290"/>
        <dbReference type="ChEBI" id="CHEBI:15378"/>
        <dbReference type="ChEBI" id="CHEBI:57856"/>
        <dbReference type="ChEBI" id="CHEBI:59789"/>
        <dbReference type="ChEBI" id="CHEBI:65315"/>
        <dbReference type="ChEBI" id="CHEBI:74478"/>
        <dbReference type="EC" id="2.1.1.200"/>
    </reaction>
</comment>
<dbReference type="RefSeq" id="WP_067617057.1">
    <property type="nucleotide sequence ID" value="NZ_MAGO01000004.1"/>
</dbReference>
<keyword evidence="4 5" id="KW-0949">S-adenosyl-L-methionine</keyword>
<dbReference type="CDD" id="cd18093">
    <property type="entry name" value="SpoU-like_TrmJ"/>
    <property type="match status" value="1"/>
</dbReference>
<evidence type="ECO:0000256" key="2">
    <source>
        <dbReference type="ARBA" id="ARBA00022603"/>
    </source>
</evidence>
<dbReference type="InterPro" id="IPR004384">
    <property type="entry name" value="RNA_MeTrfase_TrmJ/LasT"/>
</dbReference>
<evidence type="ECO:0000256" key="1">
    <source>
        <dbReference type="ARBA" id="ARBA00007228"/>
    </source>
</evidence>
<dbReference type="AlphaFoldDB" id="A0A1B9F713"/>
<dbReference type="InterPro" id="IPR001537">
    <property type="entry name" value="SpoU_MeTrfase"/>
</dbReference>
<comment type="function">
    <text evidence="5">Catalyzes the formation of 2'O-methylated cytidine (Cm32) or 2'O-methylated uridine (Um32) at position 32 in tRNA.</text>
</comment>
<evidence type="ECO:0000256" key="3">
    <source>
        <dbReference type="ARBA" id="ARBA00022679"/>
    </source>
</evidence>
<dbReference type="OrthoDB" id="9806346at2"/>
<dbReference type="EC" id="2.1.1.200" evidence="5"/>
<comment type="caution">
    <text evidence="7">The sequence shown here is derived from an EMBL/GenBank/DDBJ whole genome shotgun (WGS) entry which is preliminary data.</text>
</comment>
<organism evidence="7 8">
    <name type="scientific">Dissulfuribacter thermophilus</name>
    <dbReference type="NCBI Taxonomy" id="1156395"/>
    <lineage>
        <taxon>Bacteria</taxon>
        <taxon>Pseudomonadati</taxon>
        <taxon>Thermodesulfobacteriota</taxon>
        <taxon>Dissulfuribacteria</taxon>
        <taxon>Dissulfuribacterales</taxon>
        <taxon>Dissulfuribacteraceae</taxon>
        <taxon>Dissulfuribacter</taxon>
    </lineage>
</organism>
<keyword evidence="2 5" id="KW-0489">Methyltransferase</keyword>
<comment type="catalytic activity">
    <reaction evidence="5">
        <text>cytidine(32) in tRNA + S-adenosyl-L-methionine = 2'-O-methylcytidine(32) in tRNA + S-adenosyl-L-homocysteine + H(+)</text>
        <dbReference type="Rhea" id="RHEA:42932"/>
        <dbReference type="Rhea" id="RHEA-COMP:10288"/>
        <dbReference type="Rhea" id="RHEA-COMP:10289"/>
        <dbReference type="ChEBI" id="CHEBI:15378"/>
        <dbReference type="ChEBI" id="CHEBI:57856"/>
        <dbReference type="ChEBI" id="CHEBI:59789"/>
        <dbReference type="ChEBI" id="CHEBI:74495"/>
        <dbReference type="ChEBI" id="CHEBI:82748"/>
        <dbReference type="EC" id="2.1.1.200"/>
    </reaction>
</comment>
<dbReference type="GO" id="GO:0002128">
    <property type="term" value="P:tRNA nucleoside ribose methylation"/>
    <property type="evidence" value="ECO:0007669"/>
    <property type="project" value="TreeGrafter"/>
</dbReference>
<dbReference type="InterPro" id="IPR029028">
    <property type="entry name" value="Alpha/beta_knot_MTases"/>
</dbReference>
<dbReference type="PATRIC" id="fig|1156395.6.peg.1041"/>
<evidence type="ECO:0000313" key="7">
    <source>
        <dbReference type="EMBL" id="OCC15673.1"/>
    </source>
</evidence>
<comment type="subunit">
    <text evidence="5">Homodimer.</text>
</comment>
<reference evidence="7 8" key="1">
    <citation type="submission" date="2016-06" db="EMBL/GenBank/DDBJ databases">
        <title>Respiratory ammonification of nitrate coupled to the oxidation of elemental sulfur in deep-sea autotrophic thermophilic bacteria.</title>
        <authorList>
            <person name="Slobodkina G.B."/>
            <person name="Mardanov A.V."/>
            <person name="Ravin N.V."/>
            <person name="Frolova A.A."/>
            <person name="Viryasiv M.B."/>
            <person name="Chernyh N.A."/>
            <person name="Bonch-Osmolovskaya E.A."/>
            <person name="Slobodkin A.I."/>
        </authorList>
    </citation>
    <scope>NUCLEOTIDE SEQUENCE [LARGE SCALE GENOMIC DNA]</scope>
    <source>
        <strain evidence="7 8">S69</strain>
    </source>
</reference>
<dbReference type="SUPFAM" id="SSF75217">
    <property type="entry name" value="alpha/beta knot"/>
    <property type="match status" value="1"/>
</dbReference>
<keyword evidence="8" id="KW-1185">Reference proteome</keyword>
<dbReference type="PIRSF" id="PIRSF004808">
    <property type="entry name" value="LasT"/>
    <property type="match status" value="1"/>
</dbReference>
<dbReference type="NCBIfam" id="TIGR00050">
    <property type="entry name" value="rRNA_methyl_1"/>
    <property type="match status" value="1"/>
</dbReference>
<dbReference type="Gene3D" id="1.10.8.590">
    <property type="match status" value="1"/>
</dbReference>
<dbReference type="GO" id="GO:0106339">
    <property type="term" value="F:tRNA (cytidine(32)-2'-O)-methyltransferase activity"/>
    <property type="evidence" value="ECO:0007669"/>
    <property type="project" value="RHEA"/>
</dbReference>
<dbReference type="GO" id="GO:0003723">
    <property type="term" value="F:RNA binding"/>
    <property type="evidence" value="ECO:0007669"/>
    <property type="project" value="InterPro"/>
</dbReference>
<keyword evidence="5" id="KW-0819">tRNA processing</keyword>
<dbReference type="Gene3D" id="3.40.1280.10">
    <property type="match status" value="1"/>
</dbReference>
<sequence length="240" mass="27474">MKVNLKNCYIVLNEPRYPENIGASARAIMNMGLGGLIVVNPYRFDMDAINKMATHEASSIVEEMKVYDDILEALAQFNYCVGTTARTGRGRRPTHTPRTIGPHVAPLSQENKIAFLFGSEKFGLSNQVLRLCQAIVTIPTADFSSLNLAQSVMIISYELFQTDLPQTVFTPQLANLRELEGMYEHLKEVFLEVGYINPENPDYFMQNFRKLFSRIQLRKKEVKMIRGFCRQLLWRINSLK</sequence>
<dbReference type="Proteomes" id="UP000093080">
    <property type="component" value="Unassembled WGS sequence"/>
</dbReference>
<dbReference type="PANTHER" id="PTHR42786:SF2">
    <property type="entry name" value="TRNA (CYTIDINE_URIDINE-2'-O-)-METHYLTRANSFERASE TRMJ"/>
    <property type="match status" value="1"/>
</dbReference>
<dbReference type="EMBL" id="MAGO01000004">
    <property type="protein sequence ID" value="OCC15673.1"/>
    <property type="molecule type" value="Genomic_DNA"/>
</dbReference>
<gene>
    <name evidence="5" type="primary">trmJ</name>
    <name evidence="7" type="ORF">DBT_1024</name>
</gene>
<dbReference type="Pfam" id="PF00588">
    <property type="entry name" value="SpoU_methylase"/>
    <property type="match status" value="1"/>
</dbReference>
<accession>A0A1B9F713</accession>
<evidence type="ECO:0000313" key="8">
    <source>
        <dbReference type="Proteomes" id="UP000093080"/>
    </source>
</evidence>
<proteinExistence type="inferred from homology"/>
<evidence type="ECO:0000259" key="6">
    <source>
        <dbReference type="Pfam" id="PF00588"/>
    </source>
</evidence>